<evidence type="ECO:0000313" key="6">
    <source>
        <dbReference type="Proteomes" id="UP000317093"/>
    </source>
</evidence>
<evidence type="ECO:0000259" key="4">
    <source>
        <dbReference type="Pfam" id="PF22244"/>
    </source>
</evidence>
<keyword evidence="6" id="KW-1185">Reference proteome</keyword>
<keyword evidence="2" id="KW-0732">Signal</keyword>
<keyword evidence="3 5" id="KW-0378">Hydrolase</keyword>
<dbReference type="Proteomes" id="UP000317093">
    <property type="component" value="Chromosome"/>
</dbReference>
<evidence type="ECO:0000256" key="1">
    <source>
        <dbReference type="ARBA" id="ARBA00022487"/>
    </source>
</evidence>
<sequence length="385" mass="42765">MSLARPRIPCSPATSVRFAPRCSNLAIAALVAIWAVAALAHAEERRPPRLDRDNLLVYRDDAGEVQPVEETKDWLERRSAVVDGMRELMGPLPGDEKRCPLHVKVLEEKDVGPYVRRLITYASEPGGRVPAYLLVPKKVLEGKVKAPAVLCLHPTDHTNGHKVVVGLGGRANRQYAQELAQRGYVTLSPSYPILANYEPDIDALGYESGTMKAIWDNVRGIDLLESLSYVKPGGVGVIGHSLGGHNAVYTAVFDDRIKAVVSSCGLDSYLDYYGGKEDHWKAGRGWTQKRYIPKLADYRGRLEEIPFDFHEMIGALAPRPCLISAPLHDSNFRAESVDRIADAARPVYALYGASESLRVMHPDCDHDFPPETREEAYRLFDDVLR</sequence>
<proteinExistence type="predicted"/>
<evidence type="ECO:0000313" key="5">
    <source>
        <dbReference type="EMBL" id="QDU63581.1"/>
    </source>
</evidence>
<dbReference type="Gene3D" id="3.40.50.1820">
    <property type="entry name" value="alpha/beta hydrolase"/>
    <property type="match status" value="1"/>
</dbReference>
<protein>
    <submittedName>
        <fullName evidence="5">Alpha/beta hydrolase family protein</fullName>
    </submittedName>
</protein>
<organism evidence="5 6">
    <name type="scientific">Kolteria novifilia</name>
    <dbReference type="NCBI Taxonomy" id="2527975"/>
    <lineage>
        <taxon>Bacteria</taxon>
        <taxon>Pseudomonadati</taxon>
        <taxon>Planctomycetota</taxon>
        <taxon>Planctomycetia</taxon>
        <taxon>Kolteriales</taxon>
        <taxon>Kolteriaceae</taxon>
        <taxon>Kolteria</taxon>
    </lineage>
</organism>
<dbReference type="InterPro" id="IPR050261">
    <property type="entry name" value="FrsA_esterase"/>
</dbReference>
<dbReference type="SUPFAM" id="SSF53474">
    <property type="entry name" value="alpha/beta-Hydrolases"/>
    <property type="match status" value="1"/>
</dbReference>
<name>A0A518B9C6_9BACT</name>
<dbReference type="KEGG" id="knv:Pan216_44620"/>
<reference evidence="5 6" key="1">
    <citation type="submission" date="2019-02" db="EMBL/GenBank/DDBJ databases">
        <title>Deep-cultivation of Planctomycetes and their phenomic and genomic characterization uncovers novel biology.</title>
        <authorList>
            <person name="Wiegand S."/>
            <person name="Jogler M."/>
            <person name="Boedeker C."/>
            <person name="Pinto D."/>
            <person name="Vollmers J."/>
            <person name="Rivas-Marin E."/>
            <person name="Kohn T."/>
            <person name="Peeters S.H."/>
            <person name="Heuer A."/>
            <person name="Rast P."/>
            <person name="Oberbeckmann S."/>
            <person name="Bunk B."/>
            <person name="Jeske O."/>
            <person name="Meyerdierks A."/>
            <person name="Storesund J.E."/>
            <person name="Kallscheuer N."/>
            <person name="Luecker S."/>
            <person name="Lage O.M."/>
            <person name="Pohl T."/>
            <person name="Merkel B.J."/>
            <person name="Hornburger P."/>
            <person name="Mueller R.-W."/>
            <person name="Bruemmer F."/>
            <person name="Labrenz M."/>
            <person name="Spormann A.M."/>
            <person name="Op den Camp H."/>
            <person name="Overmann J."/>
            <person name="Amann R."/>
            <person name="Jetten M.S.M."/>
            <person name="Mascher T."/>
            <person name="Medema M.H."/>
            <person name="Devos D.P."/>
            <person name="Kaster A.-K."/>
            <person name="Ovreas L."/>
            <person name="Rohde M."/>
            <person name="Galperin M.Y."/>
            <person name="Jogler C."/>
        </authorList>
    </citation>
    <scope>NUCLEOTIDE SEQUENCE [LARGE SCALE GENOMIC DNA]</scope>
    <source>
        <strain evidence="5 6">Pan216</strain>
    </source>
</reference>
<accession>A0A518B9C6</accession>
<feature type="domain" description="4-O-methyl-glucuronoyl methylesterase-like" evidence="4">
    <location>
        <begin position="209"/>
        <end position="352"/>
    </location>
</feature>
<dbReference type="PANTHER" id="PTHR22946">
    <property type="entry name" value="DIENELACTONE HYDROLASE DOMAIN-CONTAINING PROTEIN-RELATED"/>
    <property type="match status" value="1"/>
</dbReference>
<dbReference type="InterPro" id="IPR054579">
    <property type="entry name" value="GCE-like_dom"/>
</dbReference>
<dbReference type="InterPro" id="IPR029058">
    <property type="entry name" value="AB_hydrolase_fold"/>
</dbReference>
<dbReference type="RefSeq" id="WP_145261144.1">
    <property type="nucleotide sequence ID" value="NZ_CP036279.1"/>
</dbReference>
<dbReference type="OrthoDB" id="3668964at2"/>
<dbReference type="EMBL" id="CP036279">
    <property type="protein sequence ID" value="QDU63581.1"/>
    <property type="molecule type" value="Genomic_DNA"/>
</dbReference>
<gene>
    <name evidence="5" type="ORF">Pan216_44620</name>
</gene>
<keyword evidence="1" id="KW-0719">Serine esterase</keyword>
<dbReference type="GO" id="GO:0052689">
    <property type="term" value="F:carboxylic ester hydrolase activity"/>
    <property type="evidence" value="ECO:0007669"/>
    <property type="project" value="UniProtKB-KW"/>
</dbReference>
<evidence type="ECO:0000256" key="3">
    <source>
        <dbReference type="ARBA" id="ARBA00022801"/>
    </source>
</evidence>
<dbReference type="AlphaFoldDB" id="A0A518B9C6"/>
<evidence type="ECO:0000256" key="2">
    <source>
        <dbReference type="ARBA" id="ARBA00022729"/>
    </source>
</evidence>
<dbReference type="Pfam" id="PF22244">
    <property type="entry name" value="GCE_fung"/>
    <property type="match status" value="1"/>
</dbReference>